<proteinExistence type="predicted"/>
<accession>A0A537KDL2</accession>
<feature type="compositionally biased region" description="Low complexity" evidence="1">
    <location>
        <begin position="76"/>
        <end position="96"/>
    </location>
</feature>
<feature type="region of interest" description="Disordered" evidence="1">
    <location>
        <begin position="55"/>
        <end position="96"/>
    </location>
</feature>
<evidence type="ECO:0000256" key="1">
    <source>
        <dbReference type="SAM" id="MobiDB-lite"/>
    </source>
</evidence>
<dbReference type="AlphaFoldDB" id="A0A537KDL2"/>
<protein>
    <recommendedName>
        <fullName evidence="4">SPOR domain-containing protein</fullName>
    </recommendedName>
</protein>
<comment type="caution">
    <text evidence="2">The sequence shown here is derived from an EMBL/GenBank/DDBJ whole genome shotgun (WGS) entry which is preliminary data.</text>
</comment>
<dbReference type="Proteomes" id="UP000318509">
    <property type="component" value="Unassembled WGS sequence"/>
</dbReference>
<gene>
    <name evidence="2" type="ORF">E6H00_00565</name>
</gene>
<dbReference type="EMBL" id="VBAK01000014">
    <property type="protein sequence ID" value="TMI93870.1"/>
    <property type="molecule type" value="Genomic_DNA"/>
</dbReference>
<reference evidence="2 3" key="1">
    <citation type="journal article" date="2019" name="Nat. Microbiol.">
        <title>Mediterranean grassland soil C-N compound turnover is dependent on rainfall and depth, and is mediated by genomically divergent microorganisms.</title>
        <authorList>
            <person name="Diamond S."/>
            <person name="Andeer P.F."/>
            <person name="Li Z."/>
            <person name="Crits-Christoph A."/>
            <person name="Burstein D."/>
            <person name="Anantharaman K."/>
            <person name="Lane K.R."/>
            <person name="Thomas B.C."/>
            <person name="Pan C."/>
            <person name="Northen T.R."/>
            <person name="Banfield J.F."/>
        </authorList>
    </citation>
    <scope>NUCLEOTIDE SEQUENCE [LARGE SCALE GENOMIC DNA]</scope>
    <source>
        <strain evidence="2">NP_3</strain>
    </source>
</reference>
<organism evidence="2 3">
    <name type="scientific">Candidatus Segetimicrobium genomatis</name>
    <dbReference type="NCBI Taxonomy" id="2569760"/>
    <lineage>
        <taxon>Bacteria</taxon>
        <taxon>Bacillati</taxon>
        <taxon>Candidatus Sysuimicrobiota</taxon>
        <taxon>Candidatus Sysuimicrobiia</taxon>
        <taxon>Candidatus Sysuimicrobiales</taxon>
        <taxon>Candidatus Segetimicrobiaceae</taxon>
        <taxon>Candidatus Segetimicrobium</taxon>
    </lineage>
</organism>
<evidence type="ECO:0000313" key="3">
    <source>
        <dbReference type="Proteomes" id="UP000318509"/>
    </source>
</evidence>
<evidence type="ECO:0008006" key="4">
    <source>
        <dbReference type="Google" id="ProtNLM"/>
    </source>
</evidence>
<evidence type="ECO:0000313" key="2">
    <source>
        <dbReference type="EMBL" id="TMI93870.1"/>
    </source>
</evidence>
<name>A0A537KDL2_9BACT</name>
<sequence length="323" mass="31698">MALIEIKGQSSVVGVGDRIGDLVVRAISGSEVVLGQRDRTIRLPVARAITASAVQPTAGGGPAAAAPAPKAPPAPAASEPPAAAPAGTPANGSPTAAIQPAAASMVPQPPATTFRSVNLGPIGYPQATSVPVWGVPLSLSTGLSPVLPLGATVYTPSGTSDYGFVSAPITTQNTVTPQGATTLPVASSEPAPPAQVLPPGATLYTPSGTSDYGSANPPITAQSAVTLRGATALPVAANQAGSTAEVSPWPAYRVQVGPISDQQGAADIAASLITAGFTAKVDANASGQYIVTLNPPPQSTIGRGLAIVTSIATGLPIKVELGP</sequence>